<evidence type="ECO:0000313" key="2">
    <source>
        <dbReference type="EMBL" id="MBA2851209.1"/>
    </source>
</evidence>
<reference evidence="2 3" key="1">
    <citation type="submission" date="2020-07" db="EMBL/GenBank/DDBJ databases">
        <title>Genomic Encyclopedia of Type Strains, Phase IV (KMG-V): Genome sequencing to study the core and pangenomes of soil and plant-associated prokaryotes.</title>
        <authorList>
            <person name="Whitman W."/>
        </authorList>
    </citation>
    <scope>NUCLEOTIDE SEQUENCE [LARGE SCALE GENOMIC DNA]</scope>
    <source>
        <strain evidence="2 3">A1</strain>
    </source>
</reference>
<keyword evidence="1" id="KW-1133">Transmembrane helix</keyword>
<accession>A0A7J9NU52</accession>
<gene>
    <name evidence="2" type="ORF">HNP86_001340</name>
</gene>
<name>A0A7J9NU52_METMI</name>
<sequence>MQIIAILIIGLYVAIIKKLISEALDVLSNYGDSKGDKVIGCIICALMILWFVCFLAIFGTVIKIAANFGVTGIPSDKEFLIIGITANIATYSISRFITNIVVKYSLKRGLIEKADTKVNRSISIGYGGRTKKF</sequence>
<evidence type="ECO:0000313" key="3">
    <source>
        <dbReference type="Proteomes" id="UP000564425"/>
    </source>
</evidence>
<dbReference type="EMBL" id="JACDUH010000001">
    <property type="protein sequence ID" value="MBA2851209.1"/>
    <property type="molecule type" value="Genomic_DNA"/>
</dbReference>
<keyword evidence="1" id="KW-0812">Transmembrane</keyword>
<feature type="transmembrane region" description="Helical" evidence="1">
    <location>
        <begin position="6"/>
        <end position="27"/>
    </location>
</feature>
<comment type="caution">
    <text evidence="2">The sequence shown here is derived from an EMBL/GenBank/DDBJ whole genome shotgun (WGS) entry which is preliminary data.</text>
</comment>
<proteinExistence type="predicted"/>
<dbReference type="AlphaFoldDB" id="A0A7J9NU52"/>
<keyword evidence="1" id="KW-0472">Membrane</keyword>
<dbReference type="Proteomes" id="UP000564425">
    <property type="component" value="Unassembled WGS sequence"/>
</dbReference>
<feature type="transmembrane region" description="Helical" evidence="1">
    <location>
        <begin position="39"/>
        <end position="59"/>
    </location>
</feature>
<feature type="transmembrane region" description="Helical" evidence="1">
    <location>
        <begin position="79"/>
        <end position="98"/>
    </location>
</feature>
<evidence type="ECO:0000256" key="1">
    <source>
        <dbReference type="SAM" id="Phobius"/>
    </source>
</evidence>
<organism evidence="2 3">
    <name type="scientific">Methanococcus maripaludis</name>
    <name type="common">Methanococcus deltae</name>
    <dbReference type="NCBI Taxonomy" id="39152"/>
    <lineage>
        <taxon>Archaea</taxon>
        <taxon>Methanobacteriati</taxon>
        <taxon>Methanobacteriota</taxon>
        <taxon>Methanomada group</taxon>
        <taxon>Methanococci</taxon>
        <taxon>Methanococcales</taxon>
        <taxon>Methanococcaceae</taxon>
        <taxon>Methanococcus</taxon>
    </lineage>
</organism>
<dbReference type="RefSeq" id="WP_181501089.1">
    <property type="nucleotide sequence ID" value="NZ_JACDUH010000001.1"/>
</dbReference>
<protein>
    <submittedName>
        <fullName evidence="2">Uncharacterized protein</fullName>
    </submittedName>
</protein>